<organism evidence="5 6">
    <name type="scientific">Ottowia pentelensis</name>
    <dbReference type="NCBI Taxonomy" id="511108"/>
    <lineage>
        <taxon>Bacteria</taxon>
        <taxon>Pseudomonadati</taxon>
        <taxon>Pseudomonadota</taxon>
        <taxon>Betaproteobacteria</taxon>
        <taxon>Burkholderiales</taxon>
        <taxon>Comamonadaceae</taxon>
        <taxon>Ottowia</taxon>
    </lineage>
</organism>
<dbReference type="InterPro" id="IPR027417">
    <property type="entry name" value="P-loop_NTPase"/>
</dbReference>
<dbReference type="EMBL" id="JBHLTN010000024">
    <property type="protein sequence ID" value="MFC0593336.1"/>
    <property type="molecule type" value="Genomic_DNA"/>
</dbReference>
<dbReference type="Proteomes" id="UP001589834">
    <property type="component" value="Unassembled WGS sequence"/>
</dbReference>
<keyword evidence="3 5" id="KW-0067">ATP-binding</keyword>
<dbReference type="Pfam" id="PF00005">
    <property type="entry name" value="ABC_tran"/>
    <property type="match status" value="1"/>
</dbReference>
<dbReference type="SUPFAM" id="SSF52540">
    <property type="entry name" value="P-loop containing nucleoside triphosphate hydrolases"/>
    <property type="match status" value="1"/>
</dbReference>
<dbReference type="PANTHER" id="PTHR43119">
    <property type="entry name" value="ABC TRANSPORT PROTEIN ATP-BINDING COMPONENT-RELATED"/>
    <property type="match status" value="1"/>
</dbReference>
<gene>
    <name evidence="5" type="ORF">ACFFGG_12315</name>
</gene>
<dbReference type="PROSITE" id="PS50893">
    <property type="entry name" value="ABC_TRANSPORTER_2"/>
    <property type="match status" value="1"/>
</dbReference>
<keyword evidence="1" id="KW-1003">Cell membrane</keyword>
<dbReference type="CDD" id="cd03230">
    <property type="entry name" value="ABC_DR_subfamily_A"/>
    <property type="match status" value="1"/>
</dbReference>
<keyword evidence="1" id="KW-0472">Membrane</keyword>
<dbReference type="GO" id="GO:0005524">
    <property type="term" value="F:ATP binding"/>
    <property type="evidence" value="ECO:0007669"/>
    <property type="project" value="UniProtKB-KW"/>
</dbReference>
<accession>A0ABV6PU20</accession>
<proteinExistence type="predicted"/>
<protein>
    <submittedName>
        <fullName evidence="5">ATP-binding cassette domain-containing protein</fullName>
    </submittedName>
</protein>
<evidence type="ECO:0000259" key="4">
    <source>
        <dbReference type="PROSITE" id="PS50893"/>
    </source>
</evidence>
<keyword evidence="2" id="KW-0547">Nucleotide-binding</keyword>
<evidence type="ECO:0000313" key="6">
    <source>
        <dbReference type="Proteomes" id="UP001589834"/>
    </source>
</evidence>
<keyword evidence="6" id="KW-1185">Reference proteome</keyword>
<evidence type="ECO:0000256" key="3">
    <source>
        <dbReference type="ARBA" id="ARBA00022840"/>
    </source>
</evidence>
<dbReference type="InterPro" id="IPR003439">
    <property type="entry name" value="ABC_transporter-like_ATP-bd"/>
</dbReference>
<dbReference type="SMART" id="SM00382">
    <property type="entry name" value="AAA"/>
    <property type="match status" value="1"/>
</dbReference>
<name>A0ABV6PU20_9BURK</name>
<dbReference type="PANTHER" id="PTHR43119:SF1">
    <property type="entry name" value="ABC TRANSPORTER DOMAIN-CONTAINING PROTEIN"/>
    <property type="match status" value="1"/>
</dbReference>
<dbReference type="RefSeq" id="WP_293221451.1">
    <property type="nucleotide sequence ID" value="NZ_JBHLTN010000024.1"/>
</dbReference>
<feature type="domain" description="ABC transporter" evidence="4">
    <location>
        <begin position="2"/>
        <end position="202"/>
    </location>
</feature>
<sequence length="202" mass="22028">MLELRALHRLHIGPVDLRVEAGECVSVMGASGAGKSVLLRMVADLDPRAGEALLDGQPCSAMPAPAWRRQVTYVPAESGWWAETVAEHFAPDADLPALLPTLGLDAALAQAPVVRCSTGERQRLALLRALRPHTRVLLLDEPTSGLDPAARARVEQMLRQRLDAGGTILLVTHDIEQARRLARRRFVIERGQLQEQTAEGHP</sequence>
<comment type="caution">
    <text evidence="5">The sequence shown here is derived from an EMBL/GenBank/DDBJ whole genome shotgun (WGS) entry which is preliminary data.</text>
</comment>
<reference evidence="5 6" key="1">
    <citation type="submission" date="2024-09" db="EMBL/GenBank/DDBJ databases">
        <authorList>
            <person name="Sun Q."/>
            <person name="Mori K."/>
        </authorList>
    </citation>
    <scope>NUCLEOTIDE SEQUENCE [LARGE SCALE GENOMIC DNA]</scope>
    <source>
        <strain evidence="5 6">NCAIM B.02336</strain>
    </source>
</reference>
<evidence type="ECO:0000256" key="2">
    <source>
        <dbReference type="ARBA" id="ARBA00022741"/>
    </source>
</evidence>
<evidence type="ECO:0000313" key="5">
    <source>
        <dbReference type="EMBL" id="MFC0593336.1"/>
    </source>
</evidence>
<dbReference type="InterPro" id="IPR003593">
    <property type="entry name" value="AAA+_ATPase"/>
</dbReference>
<dbReference type="Gene3D" id="3.40.50.300">
    <property type="entry name" value="P-loop containing nucleotide triphosphate hydrolases"/>
    <property type="match status" value="1"/>
</dbReference>
<evidence type="ECO:0000256" key="1">
    <source>
        <dbReference type="ARBA" id="ARBA00022475"/>
    </source>
</evidence>